<dbReference type="InterPro" id="IPR002514">
    <property type="entry name" value="Transposase_8"/>
</dbReference>
<protein>
    <submittedName>
        <fullName evidence="2">Transposase</fullName>
    </submittedName>
</protein>
<dbReference type="PANTHER" id="PTHR33609">
    <property type="entry name" value="LOW CALCIUM RESPONSE LOCUS PROTEIN S"/>
    <property type="match status" value="1"/>
</dbReference>
<dbReference type="GO" id="GO:0006313">
    <property type="term" value="P:DNA transposition"/>
    <property type="evidence" value="ECO:0007669"/>
    <property type="project" value="InterPro"/>
</dbReference>
<organism evidence="2 3">
    <name type="scientific">Acinetobacter venetianus</name>
    <dbReference type="NCBI Taxonomy" id="52133"/>
    <lineage>
        <taxon>Bacteria</taxon>
        <taxon>Pseudomonadati</taxon>
        <taxon>Pseudomonadota</taxon>
        <taxon>Gammaproteobacteria</taxon>
        <taxon>Moraxellales</taxon>
        <taxon>Moraxellaceae</taxon>
        <taxon>Acinetobacter</taxon>
    </lineage>
</organism>
<dbReference type="InterPro" id="IPR009057">
    <property type="entry name" value="Homeodomain-like_sf"/>
</dbReference>
<dbReference type="PATRIC" id="fig|52133.18.peg.3438"/>
<evidence type="ECO:0000256" key="1">
    <source>
        <dbReference type="ARBA" id="ARBA00009964"/>
    </source>
</evidence>
<evidence type="ECO:0000313" key="2">
    <source>
        <dbReference type="EMBL" id="KXZ62995.1"/>
    </source>
</evidence>
<dbReference type="GO" id="GO:0004803">
    <property type="term" value="F:transposase activity"/>
    <property type="evidence" value="ECO:0007669"/>
    <property type="project" value="InterPro"/>
</dbReference>
<gene>
    <name evidence="2" type="ORF">AVENLUH5627_03350</name>
</gene>
<dbReference type="PANTHER" id="PTHR33609:SF1">
    <property type="entry name" value="TRANSPOSASE"/>
    <property type="match status" value="1"/>
</dbReference>
<proteinExistence type="inferred from homology"/>
<name>A0A150HJV9_9GAMM</name>
<accession>A0A150HJV9</accession>
<comment type="similarity">
    <text evidence="1">Belongs to the transposase 8 family.</text>
</comment>
<sequence>MKTSKYSDSLIMSILKQAEAGTPVPNLCREHGMSSATFYKWKSKYGGMDLSMMT</sequence>
<dbReference type="Pfam" id="PF01527">
    <property type="entry name" value="HTH_Tnp_1"/>
    <property type="match status" value="1"/>
</dbReference>
<dbReference type="EMBL" id="JRUE01000254">
    <property type="protein sequence ID" value="KXZ62995.1"/>
    <property type="molecule type" value="Genomic_DNA"/>
</dbReference>
<dbReference type="InterPro" id="IPR052546">
    <property type="entry name" value="Transposase_8_domain"/>
</dbReference>
<dbReference type="AlphaFoldDB" id="A0A150HJV9"/>
<dbReference type="GO" id="GO:0003677">
    <property type="term" value="F:DNA binding"/>
    <property type="evidence" value="ECO:0007669"/>
    <property type="project" value="InterPro"/>
</dbReference>
<dbReference type="SUPFAM" id="SSF46689">
    <property type="entry name" value="Homeodomain-like"/>
    <property type="match status" value="1"/>
</dbReference>
<dbReference type="Proteomes" id="UP000075680">
    <property type="component" value="Unassembled WGS sequence"/>
</dbReference>
<evidence type="ECO:0000313" key="3">
    <source>
        <dbReference type="Proteomes" id="UP000075680"/>
    </source>
</evidence>
<reference evidence="2 3" key="1">
    <citation type="journal article" date="2016" name="Sci. Rep.">
        <title>Genomic and phenotypic characterization of the species Acinetobacter venetianus.</title>
        <authorList>
            <person name="Fondi M."/>
            <person name="Maida I."/>
            <person name="Perrin E."/>
            <person name="Orlandini V."/>
            <person name="La Torre L."/>
            <person name="Bosi E."/>
            <person name="Negroni A."/>
            <person name="Zanaroli G."/>
            <person name="Fava F."/>
            <person name="Decorosi F."/>
            <person name="Giovannetti L."/>
            <person name="Viti C."/>
            <person name="Vaneechoutte M."/>
            <person name="Dijkshoorn L."/>
            <person name="Fani R."/>
        </authorList>
    </citation>
    <scope>NUCLEOTIDE SEQUENCE [LARGE SCALE GENOMIC DNA]</scope>
    <source>
        <strain evidence="2 3">LUH5627</strain>
    </source>
</reference>
<comment type="caution">
    <text evidence="2">The sequence shown here is derived from an EMBL/GenBank/DDBJ whole genome shotgun (WGS) entry which is preliminary data.</text>
</comment>
<dbReference type="Gene3D" id="1.10.10.60">
    <property type="entry name" value="Homeodomain-like"/>
    <property type="match status" value="1"/>
</dbReference>